<evidence type="ECO:0000313" key="2">
    <source>
        <dbReference type="EMBL" id="RTG80869.1"/>
    </source>
</evidence>
<evidence type="ECO:0000256" key="1">
    <source>
        <dbReference type="SAM" id="Phobius"/>
    </source>
</evidence>
<evidence type="ECO:0000313" key="3">
    <source>
        <dbReference type="Proteomes" id="UP000290809"/>
    </source>
</evidence>
<reference evidence="2 3" key="1">
    <citation type="journal article" date="2019" name="PLoS Pathog.">
        <title>Genome sequence of the bovine parasite Schistosoma bovis Tanzania.</title>
        <authorList>
            <person name="Oey H."/>
            <person name="Zakrzewski M."/>
            <person name="Gobert G."/>
            <person name="Gravermann K."/>
            <person name="Stoye J."/>
            <person name="Jones M."/>
            <person name="Mcmanus D."/>
            <person name="Krause L."/>
        </authorList>
    </citation>
    <scope>NUCLEOTIDE SEQUENCE [LARGE SCALE GENOMIC DNA]</scope>
    <source>
        <strain evidence="2 3">TAN1997</strain>
    </source>
</reference>
<proteinExistence type="predicted"/>
<organism evidence="2 3">
    <name type="scientific">Schistosoma bovis</name>
    <name type="common">Blood fluke</name>
    <dbReference type="NCBI Taxonomy" id="6184"/>
    <lineage>
        <taxon>Eukaryota</taxon>
        <taxon>Metazoa</taxon>
        <taxon>Spiralia</taxon>
        <taxon>Lophotrochozoa</taxon>
        <taxon>Platyhelminthes</taxon>
        <taxon>Trematoda</taxon>
        <taxon>Digenea</taxon>
        <taxon>Strigeidida</taxon>
        <taxon>Schistosomatoidea</taxon>
        <taxon>Schistosomatidae</taxon>
        <taxon>Schistosoma</taxon>
    </lineage>
</organism>
<accession>A0A430PZL3</accession>
<feature type="transmembrane region" description="Helical" evidence="1">
    <location>
        <begin position="48"/>
        <end position="67"/>
    </location>
</feature>
<dbReference type="AlphaFoldDB" id="A0A430PZL3"/>
<keyword evidence="1" id="KW-1133">Transmembrane helix</keyword>
<keyword evidence="1" id="KW-0472">Membrane</keyword>
<protein>
    <submittedName>
        <fullName evidence="2">Uncharacterized protein</fullName>
    </submittedName>
</protein>
<dbReference type="EMBL" id="QMKO01003788">
    <property type="protein sequence ID" value="RTG80869.1"/>
    <property type="molecule type" value="Genomic_DNA"/>
</dbReference>
<dbReference type="Proteomes" id="UP000290809">
    <property type="component" value="Unassembled WGS sequence"/>
</dbReference>
<comment type="caution">
    <text evidence="2">The sequence shown here is derived from an EMBL/GenBank/DDBJ whole genome shotgun (WGS) entry which is preliminary data.</text>
</comment>
<feature type="transmembrane region" description="Helical" evidence="1">
    <location>
        <begin position="20"/>
        <end position="41"/>
    </location>
</feature>
<keyword evidence="1" id="KW-0812">Transmembrane</keyword>
<sequence>METMTARSTVLMTSPSSTTTGVAFGRFTLCCITSSAVHIFSYIHSHEMCYCAVSVGCLIDLFIYLVADSIELTDLLTVICAKL</sequence>
<keyword evidence="3" id="KW-1185">Reference proteome</keyword>
<gene>
    <name evidence="2" type="ORF">DC041_0010048</name>
</gene>
<name>A0A430PZL3_SCHBO</name>